<feature type="domain" description="DUF112" evidence="2">
    <location>
        <begin position="16"/>
        <end position="435"/>
    </location>
</feature>
<dbReference type="PANTHER" id="PTHR35342:SF5">
    <property type="entry name" value="TRICARBOXYLIC TRANSPORT PROTEIN"/>
    <property type="match status" value="1"/>
</dbReference>
<feature type="transmembrane region" description="Helical" evidence="1">
    <location>
        <begin position="410"/>
        <end position="426"/>
    </location>
</feature>
<feature type="transmembrane region" description="Helical" evidence="1">
    <location>
        <begin position="102"/>
        <end position="130"/>
    </location>
</feature>
<sequence>MNLLGALQLLLNPYVLLALIAGEVLGLFIGAMPGLTATMGAALIVPFTYFMDPLAGIAMIVGLSTVAIFAGDIPAVLLRIPGTPASAAQTLDAYQLSRKHPLSTLVIDLVCSSMGGIIGALLLMFLSSLLAEFASNFSTVEYFWLALWGLSMAIVIAAESPIKGTIAVALGFLISSVGIDPVYGYPRFTLHRTELLNGISFIPVMIGLFAIPELIKQISASSKSFTINTLSETGVFNFVLKQVRKFKRVFITSALIGTFIGALPGAGADIAAWVAYGVGKRTSKNPEMYGKGAVEGVIASTSANNAAISGSWIPLLVFGIPGDSITAIALGTLLTHGLRPGPTLFEKYGTLTTGIFLAFIFANLMMLLVGYVGIRLSTNILKVPRNILVPIIATFSVVGAYAVNNSIFDVWIMFIFGIIGYFMERARIPLSSVVLAIILGPMVEFNFITTLIKANNDPLIFISRPIALGLAILTLVTWTLPILMSKLKGGRGV</sequence>
<protein>
    <recommendedName>
        <fullName evidence="2">DUF112 domain-containing protein</fullName>
    </recommendedName>
</protein>
<reference evidence="3 4" key="1">
    <citation type="journal article" date="2012" name="J. Bacteriol.">
        <title>Genome sequence of the model hyperthermophilic archaeon Thermococcus litoralis NS-C.</title>
        <authorList>
            <person name="Gardner A.F."/>
            <person name="Kumar S."/>
            <person name="Perler F.B."/>
        </authorList>
    </citation>
    <scope>NUCLEOTIDE SEQUENCE [LARGE SCALE GENOMIC DNA]</scope>
    <source>
        <strain evidence="4">ATCC 51850 / DSM 5473 / JCM 8560 / NS-C</strain>
    </source>
</reference>
<feature type="transmembrane region" description="Helical" evidence="1">
    <location>
        <begin position="195"/>
        <end position="215"/>
    </location>
</feature>
<feature type="transmembrane region" description="Helical" evidence="1">
    <location>
        <begin position="28"/>
        <end position="50"/>
    </location>
</feature>
<gene>
    <name evidence="3" type="ORF">OCC_03497</name>
</gene>
<keyword evidence="1" id="KW-0472">Membrane</keyword>
<feature type="transmembrane region" description="Helical" evidence="1">
    <location>
        <begin position="433"/>
        <end position="454"/>
    </location>
</feature>
<feature type="transmembrane region" description="Helical" evidence="1">
    <location>
        <begin position="249"/>
        <end position="276"/>
    </location>
</feature>
<dbReference type="STRING" id="523849.OCC_03497"/>
<dbReference type="PaxDb" id="523849-OCC_03497"/>
<dbReference type="RefSeq" id="WP_004069614.1">
    <property type="nucleotide sequence ID" value="NC_022084.1"/>
</dbReference>
<feature type="transmembrane region" description="Helical" evidence="1">
    <location>
        <begin position="57"/>
        <end position="82"/>
    </location>
</feature>
<feature type="transmembrane region" description="Helical" evidence="1">
    <location>
        <begin position="466"/>
        <end position="484"/>
    </location>
</feature>
<feature type="transmembrane region" description="Helical" evidence="1">
    <location>
        <begin position="386"/>
        <end position="404"/>
    </location>
</feature>
<dbReference type="HOGENOM" id="CLU_022936_2_0_2"/>
<keyword evidence="4" id="KW-1185">Reference proteome</keyword>
<keyword evidence="1" id="KW-0812">Transmembrane</keyword>
<organism evidence="3 4">
    <name type="scientific">Thermococcus litoralis (strain ATCC 51850 / DSM 5473 / JCM 8560 / NS-C)</name>
    <dbReference type="NCBI Taxonomy" id="523849"/>
    <lineage>
        <taxon>Archaea</taxon>
        <taxon>Methanobacteriati</taxon>
        <taxon>Methanobacteriota</taxon>
        <taxon>Thermococci</taxon>
        <taxon>Thermococcales</taxon>
        <taxon>Thermococcaceae</taxon>
        <taxon>Thermococcus</taxon>
    </lineage>
</organism>
<evidence type="ECO:0000313" key="3">
    <source>
        <dbReference type="EMBL" id="EHR77842.1"/>
    </source>
</evidence>
<feature type="transmembrane region" description="Helical" evidence="1">
    <location>
        <begin position="354"/>
        <end position="374"/>
    </location>
</feature>
<name>H3ZQC1_THELN</name>
<feature type="transmembrane region" description="Helical" evidence="1">
    <location>
        <begin position="164"/>
        <end position="183"/>
    </location>
</feature>
<feature type="transmembrane region" description="Helical" evidence="1">
    <location>
        <begin position="312"/>
        <end position="334"/>
    </location>
</feature>
<feature type="transmembrane region" description="Helical" evidence="1">
    <location>
        <begin position="142"/>
        <end position="158"/>
    </location>
</feature>
<proteinExistence type="predicted"/>
<evidence type="ECO:0000256" key="1">
    <source>
        <dbReference type="SAM" id="Phobius"/>
    </source>
</evidence>
<dbReference type="Proteomes" id="UP000015502">
    <property type="component" value="Chromosome"/>
</dbReference>
<dbReference type="AlphaFoldDB" id="H3ZQC1"/>
<dbReference type="PANTHER" id="PTHR35342">
    <property type="entry name" value="TRICARBOXYLIC TRANSPORT PROTEIN"/>
    <property type="match status" value="1"/>
</dbReference>
<dbReference type="InterPro" id="IPR002823">
    <property type="entry name" value="DUF112_TM"/>
</dbReference>
<dbReference type="GeneID" id="16550028"/>
<keyword evidence="1" id="KW-1133">Transmembrane helix</keyword>
<dbReference type="Pfam" id="PF01970">
    <property type="entry name" value="TctA"/>
    <property type="match status" value="1"/>
</dbReference>
<evidence type="ECO:0000259" key="2">
    <source>
        <dbReference type="Pfam" id="PF01970"/>
    </source>
</evidence>
<dbReference type="EMBL" id="CP006670">
    <property type="protein sequence ID" value="EHR77842.1"/>
    <property type="molecule type" value="Genomic_DNA"/>
</dbReference>
<accession>H3ZQC1</accession>
<dbReference type="KEGG" id="tlt:OCC_03497"/>
<evidence type="ECO:0000313" key="4">
    <source>
        <dbReference type="Proteomes" id="UP000015502"/>
    </source>
</evidence>
<dbReference type="OrthoDB" id="199846at2157"/>